<keyword evidence="10" id="KW-1185">Reference proteome</keyword>
<reference evidence="9" key="1">
    <citation type="submission" date="2025-08" db="UniProtKB">
        <authorList>
            <consortium name="Ensembl"/>
        </authorList>
    </citation>
    <scope>IDENTIFICATION</scope>
</reference>
<dbReference type="PROSITE" id="PS51273">
    <property type="entry name" value="GATASE_TYPE_1"/>
    <property type="match status" value="1"/>
</dbReference>
<evidence type="ECO:0000313" key="9">
    <source>
        <dbReference type="Ensembl" id="ENSCPRP00005025377.1"/>
    </source>
</evidence>
<evidence type="ECO:0000256" key="8">
    <source>
        <dbReference type="SAM" id="SignalP"/>
    </source>
</evidence>
<comment type="similarity">
    <text evidence="2">Belongs to the peptidase C26 family.</text>
</comment>
<dbReference type="InterPro" id="IPR029062">
    <property type="entry name" value="Class_I_gatase-like"/>
</dbReference>
<reference evidence="9" key="2">
    <citation type="submission" date="2025-09" db="UniProtKB">
        <authorList>
            <consortium name="Ensembl"/>
        </authorList>
    </citation>
    <scope>IDENTIFICATION</scope>
</reference>
<feature type="chain" id="PRO_5029907261" description="folate gamma-glutamyl hydrolase" evidence="8">
    <location>
        <begin position="26"/>
        <end position="329"/>
    </location>
</feature>
<comment type="catalytic activity">
    <reaction evidence="7">
        <text>(6S)-5,6,7,8-tetrahydrofolyl-(gamma-L-Glu)(n) + (n-1) H2O = (6S)-5,6,7,8-tetrahydrofolate + (n-1) L-glutamate</text>
        <dbReference type="Rhea" id="RHEA:56784"/>
        <dbReference type="Rhea" id="RHEA-COMP:14738"/>
        <dbReference type="ChEBI" id="CHEBI:15377"/>
        <dbReference type="ChEBI" id="CHEBI:29985"/>
        <dbReference type="ChEBI" id="CHEBI:57453"/>
        <dbReference type="ChEBI" id="CHEBI:141005"/>
        <dbReference type="EC" id="3.4.19.9"/>
    </reaction>
</comment>
<keyword evidence="3" id="KW-0964">Secreted</keyword>
<feature type="active site" evidence="7">
    <location>
        <position position="249"/>
    </location>
</feature>
<dbReference type="Pfam" id="PF07722">
    <property type="entry name" value="Peptidase_C26"/>
    <property type="match status" value="1"/>
</dbReference>
<comment type="subcellular location">
    <subcellularLocation>
        <location evidence="1">Secreted</location>
        <location evidence="1">Extracellular space</location>
    </subcellularLocation>
</comment>
<dbReference type="FunFam" id="3.40.50.880:FF:000024">
    <property type="entry name" value="Folate gamma-glutamyl hydrolase"/>
    <property type="match status" value="1"/>
</dbReference>
<dbReference type="InterPro" id="IPR015527">
    <property type="entry name" value="Pept_C26_g-glut_hydrolase"/>
</dbReference>
<dbReference type="GO" id="GO:0005773">
    <property type="term" value="C:vacuole"/>
    <property type="evidence" value="ECO:0007669"/>
    <property type="project" value="TreeGrafter"/>
</dbReference>
<dbReference type="PANTHER" id="PTHR11315:SF20">
    <property type="entry name" value="GAMMA-GLUTAMYL HYDROLASE"/>
    <property type="match status" value="1"/>
</dbReference>
<dbReference type="PANTHER" id="PTHR11315">
    <property type="entry name" value="PROTEASE FAMILY C26 GAMMA-GLUTAMYL HYDROLASE"/>
    <property type="match status" value="1"/>
</dbReference>
<dbReference type="GeneTree" id="ENSGT00490000043388"/>
<dbReference type="GO" id="GO:0005615">
    <property type="term" value="C:extracellular space"/>
    <property type="evidence" value="ECO:0007669"/>
    <property type="project" value="Ensembl"/>
</dbReference>
<evidence type="ECO:0000256" key="2">
    <source>
        <dbReference type="ARBA" id="ARBA00011083"/>
    </source>
</evidence>
<feature type="active site" description="Nucleophile" evidence="6 7">
    <location>
        <position position="139"/>
    </location>
</feature>
<name>A0A7M4FIB6_CROPO</name>
<evidence type="ECO:0000256" key="1">
    <source>
        <dbReference type="ARBA" id="ARBA00004239"/>
    </source>
</evidence>
<evidence type="ECO:0000256" key="6">
    <source>
        <dbReference type="PIRSR" id="PIRSR615527-1"/>
    </source>
</evidence>
<dbReference type="SUPFAM" id="SSF52317">
    <property type="entry name" value="Class I glutamine amidotransferase-like"/>
    <property type="match status" value="1"/>
</dbReference>
<sequence>MPGFCALRASLPSLLLLLLCAAVLPSVLYRGHLERSNERPIIGILTQECRSSFLTYGKSYIAASYVKFIESAGARVVPIRLNCSDEEYDRIFQSINGVLFPGGGVKLKTSQYSSIARKFYNKALEANDKGDYFPVWGTCLGFEELTYLTSGKILLVQTNTTGVALPLNFTSDAKDSRLFKNFPDELLRHLATEPLTANFHNWSLSKQNFTANSKLWKFYKVLTTNMHNEVEFISTMEAFKYPIYGVQWHPEKNPFEWYNSSGIPHSPSAVKAAYYTAEFFVNEELFLTYTGERRDGIGSSICEQAEQLSCLQAKGQILQFLHKQNSQGH</sequence>
<keyword evidence="4 8" id="KW-0732">Signal</keyword>
<dbReference type="EC" id="3.4.19.9" evidence="7"/>
<dbReference type="Ensembl" id="ENSCPRT00005029628.1">
    <property type="protein sequence ID" value="ENSCPRP00005025377.1"/>
    <property type="gene ID" value="ENSCPRG00005017603.1"/>
</dbReference>
<dbReference type="GO" id="GO:0034722">
    <property type="term" value="F:gamma-glutamyl-peptidase activity"/>
    <property type="evidence" value="ECO:0007669"/>
    <property type="project" value="UniProtKB-UniRule"/>
</dbReference>
<feature type="active site" description="Proton donor" evidence="6">
    <location>
        <position position="249"/>
    </location>
</feature>
<organism evidence="9 10">
    <name type="scientific">Crocodylus porosus</name>
    <name type="common">Saltwater crocodile</name>
    <name type="synonym">Estuarine crocodile</name>
    <dbReference type="NCBI Taxonomy" id="8502"/>
    <lineage>
        <taxon>Eukaryota</taxon>
        <taxon>Metazoa</taxon>
        <taxon>Chordata</taxon>
        <taxon>Craniata</taxon>
        <taxon>Vertebrata</taxon>
        <taxon>Euteleostomi</taxon>
        <taxon>Archelosauria</taxon>
        <taxon>Archosauria</taxon>
        <taxon>Crocodylia</taxon>
        <taxon>Longirostres</taxon>
        <taxon>Crocodylidae</taxon>
        <taxon>Crocodylus</taxon>
    </lineage>
</organism>
<dbReference type="AlphaFoldDB" id="A0A7M4FIB6"/>
<dbReference type="Gene3D" id="3.40.50.880">
    <property type="match status" value="1"/>
</dbReference>
<feature type="signal peptide" evidence="8">
    <location>
        <begin position="1"/>
        <end position="25"/>
    </location>
</feature>
<dbReference type="InterPro" id="IPR011697">
    <property type="entry name" value="Peptidase_C26"/>
</dbReference>
<dbReference type="Proteomes" id="UP000594220">
    <property type="component" value="Unplaced"/>
</dbReference>
<keyword evidence="5 7" id="KW-0378">Hydrolase</keyword>
<evidence type="ECO:0000256" key="4">
    <source>
        <dbReference type="ARBA" id="ARBA00022729"/>
    </source>
</evidence>
<evidence type="ECO:0000256" key="3">
    <source>
        <dbReference type="ARBA" id="ARBA00022525"/>
    </source>
</evidence>
<proteinExistence type="inferred from homology"/>
<dbReference type="PROSITE" id="PS51275">
    <property type="entry name" value="PEPTIDASE_C26_GGH"/>
    <property type="match status" value="1"/>
</dbReference>
<gene>
    <name evidence="9" type="primary">GGH</name>
</gene>
<dbReference type="GO" id="GO:0046900">
    <property type="term" value="P:tetrahydrofolylpolyglutamate metabolic process"/>
    <property type="evidence" value="ECO:0007669"/>
    <property type="project" value="TreeGrafter"/>
</dbReference>
<accession>A0A7M4FIB6</accession>
<evidence type="ECO:0000256" key="7">
    <source>
        <dbReference type="PROSITE-ProRule" id="PRU00607"/>
    </source>
</evidence>
<evidence type="ECO:0000313" key="10">
    <source>
        <dbReference type="Proteomes" id="UP000594220"/>
    </source>
</evidence>
<evidence type="ECO:0000256" key="5">
    <source>
        <dbReference type="ARBA" id="ARBA00022801"/>
    </source>
</evidence>
<protein>
    <recommendedName>
        <fullName evidence="7">folate gamma-glutamyl hydrolase</fullName>
        <ecNumber evidence="7">3.4.19.9</ecNumber>
    </recommendedName>
</protein>